<dbReference type="GO" id="GO:0016301">
    <property type="term" value="F:kinase activity"/>
    <property type="evidence" value="ECO:0007669"/>
    <property type="project" value="UniProtKB-KW"/>
</dbReference>
<keyword evidence="12" id="KW-1185">Reference proteome</keyword>
<evidence type="ECO:0000313" key="11">
    <source>
        <dbReference type="EMBL" id="KAG9509939.1"/>
    </source>
</evidence>
<dbReference type="Gene3D" id="3.40.1190.20">
    <property type="match status" value="1"/>
</dbReference>
<evidence type="ECO:0000256" key="6">
    <source>
        <dbReference type="ARBA" id="ARBA00022741"/>
    </source>
</evidence>
<feature type="domain" description="Carbohydrate kinase PfkB" evidence="10">
    <location>
        <begin position="52"/>
        <end position="356"/>
    </location>
</feature>
<dbReference type="Gene3D" id="3.30.1110.10">
    <property type="match status" value="1"/>
</dbReference>
<evidence type="ECO:0000256" key="9">
    <source>
        <dbReference type="RuleBase" id="RU368116"/>
    </source>
</evidence>
<proteinExistence type="inferred from homology"/>
<dbReference type="InterPro" id="IPR011611">
    <property type="entry name" value="PfkB_dom"/>
</dbReference>
<dbReference type="InterPro" id="IPR002173">
    <property type="entry name" value="Carboh/pur_kinase_PfkB_CS"/>
</dbReference>
<dbReference type="PRINTS" id="PR00989">
    <property type="entry name" value="ADENOKINASE"/>
</dbReference>
<protein>
    <recommendedName>
        <fullName evidence="3 9">Adenosine kinase</fullName>
        <shortName evidence="9">AK</shortName>
        <ecNumber evidence="3 9">2.7.1.20</ecNumber>
    </recommendedName>
    <alternativeName>
        <fullName evidence="9">Adenosine 5'-phosphotransferase</fullName>
    </alternativeName>
</protein>
<keyword evidence="9" id="KW-0539">Nucleus</keyword>
<keyword evidence="7 9" id="KW-0418">Kinase</keyword>
<sequence>MAPHKPFRVPAILGLCNPLLDISAYVENDLLEKYKLEPNNVILAGEEHKELCSELVKNYTIDYTAGGSAQNVMRVAAGILKSQKVDCRVMFTGGVGKDEFGDLMAKKAQADGVETHYMITDSTPTGTCAVLLTEGGKNRSLCAFLGASQKFSHEHLVKNWDILVRDTDIIYISGFLLAITLETFVRLGKHVVECSSANKTLCFNLSAPYVSEVFGDRLIEVMPYFDIVFGNDTEAQAYARLRKFPDPGDIVDVAKRIASEPTLRNTPRIVVITQGEKPIIVAQKIPKPDVQGEIEDVSMKQIPCKQILESELVDTNGAGDAFAGGFLSQYIQNASIEKCVEVGSYAAREIIKQSGIVLPDFSEIASDKV</sequence>
<keyword evidence="4 9" id="KW-0808">Transferase</keyword>
<evidence type="ECO:0000256" key="4">
    <source>
        <dbReference type="ARBA" id="ARBA00022679"/>
    </source>
</evidence>
<evidence type="ECO:0000313" key="12">
    <source>
        <dbReference type="Proteomes" id="UP000825002"/>
    </source>
</evidence>
<evidence type="ECO:0000256" key="8">
    <source>
        <dbReference type="ARBA" id="ARBA00022840"/>
    </source>
</evidence>
<keyword evidence="9" id="KW-0460">Magnesium</keyword>
<comment type="similarity">
    <text evidence="2 9">Belongs to the carbohydrate kinase PfkB family.</text>
</comment>
<evidence type="ECO:0000256" key="1">
    <source>
        <dbReference type="ARBA" id="ARBA00004801"/>
    </source>
</evidence>
<dbReference type="PANTHER" id="PTHR45769">
    <property type="entry name" value="ADENOSINE KINASE"/>
    <property type="match status" value="1"/>
</dbReference>
<keyword evidence="5 9" id="KW-0660">Purine salvage</keyword>
<comment type="cofactor">
    <cofactor evidence="9">
        <name>Mg(2+)</name>
        <dbReference type="ChEBI" id="CHEBI:18420"/>
    </cofactor>
    <text evidence="9">Binds 3 Mg(2+) ions per subunit.</text>
</comment>
<evidence type="ECO:0000256" key="7">
    <source>
        <dbReference type="ARBA" id="ARBA00022777"/>
    </source>
</evidence>
<dbReference type="CDD" id="cd01168">
    <property type="entry name" value="adenosine_kinase"/>
    <property type="match status" value="1"/>
</dbReference>
<accession>A0ABQ7S933</accession>
<gene>
    <name evidence="11" type="primary">Adk</name>
    <name evidence="11" type="ORF">GZH46_01527</name>
</gene>
<dbReference type="InterPro" id="IPR029056">
    <property type="entry name" value="Ribokinase-like"/>
</dbReference>
<dbReference type="EMBL" id="JAIFTH010000281">
    <property type="protein sequence ID" value="KAG9509939.1"/>
    <property type="molecule type" value="Genomic_DNA"/>
</dbReference>
<dbReference type="SUPFAM" id="SSF53613">
    <property type="entry name" value="Ribokinase-like"/>
    <property type="match status" value="1"/>
</dbReference>
<dbReference type="PANTHER" id="PTHR45769:SF3">
    <property type="entry name" value="ADENOSINE KINASE"/>
    <property type="match status" value="1"/>
</dbReference>
<organism evidence="11 12">
    <name type="scientific">Fragariocoptes setiger</name>
    <dbReference type="NCBI Taxonomy" id="1670756"/>
    <lineage>
        <taxon>Eukaryota</taxon>
        <taxon>Metazoa</taxon>
        <taxon>Ecdysozoa</taxon>
        <taxon>Arthropoda</taxon>
        <taxon>Chelicerata</taxon>
        <taxon>Arachnida</taxon>
        <taxon>Acari</taxon>
        <taxon>Acariformes</taxon>
        <taxon>Trombidiformes</taxon>
        <taxon>Prostigmata</taxon>
        <taxon>Eupodina</taxon>
        <taxon>Eriophyoidea</taxon>
        <taxon>Phytoptidae</taxon>
        <taxon>Fragariocoptes</taxon>
    </lineage>
</organism>
<evidence type="ECO:0000256" key="5">
    <source>
        <dbReference type="ARBA" id="ARBA00022726"/>
    </source>
</evidence>
<comment type="caution">
    <text evidence="11">The sequence shown here is derived from an EMBL/GenBank/DDBJ whole genome shotgun (WGS) entry which is preliminary data.</text>
</comment>
<dbReference type="Pfam" id="PF00294">
    <property type="entry name" value="PfkB"/>
    <property type="match status" value="1"/>
</dbReference>
<dbReference type="InterPro" id="IPR001805">
    <property type="entry name" value="Adenokinase"/>
</dbReference>
<comment type="subcellular location">
    <subcellularLocation>
        <location evidence="9">Nucleus</location>
    </subcellularLocation>
</comment>
<comment type="subunit">
    <text evidence="9">Monomer.</text>
</comment>
<dbReference type="Proteomes" id="UP000825002">
    <property type="component" value="Unassembled WGS sequence"/>
</dbReference>
<comment type="catalytic activity">
    <reaction evidence="9">
        <text>adenosine + ATP = AMP + ADP + H(+)</text>
        <dbReference type="Rhea" id="RHEA:20824"/>
        <dbReference type="ChEBI" id="CHEBI:15378"/>
        <dbReference type="ChEBI" id="CHEBI:16335"/>
        <dbReference type="ChEBI" id="CHEBI:30616"/>
        <dbReference type="ChEBI" id="CHEBI:456215"/>
        <dbReference type="ChEBI" id="CHEBI:456216"/>
        <dbReference type="EC" id="2.7.1.20"/>
    </reaction>
</comment>
<evidence type="ECO:0000259" key="10">
    <source>
        <dbReference type="Pfam" id="PF00294"/>
    </source>
</evidence>
<evidence type="ECO:0000256" key="2">
    <source>
        <dbReference type="ARBA" id="ARBA00010688"/>
    </source>
</evidence>
<dbReference type="EC" id="2.7.1.20" evidence="3 9"/>
<evidence type="ECO:0000256" key="3">
    <source>
        <dbReference type="ARBA" id="ARBA00012119"/>
    </source>
</evidence>
<keyword evidence="8 9" id="KW-0067">ATP-binding</keyword>
<reference evidence="11 12" key="1">
    <citation type="submission" date="2020-10" db="EMBL/GenBank/DDBJ databases">
        <authorList>
            <person name="Klimov P.B."/>
            <person name="Dyachkov S.M."/>
            <person name="Chetverikov P.E."/>
        </authorList>
    </citation>
    <scope>NUCLEOTIDE SEQUENCE [LARGE SCALE GENOMIC DNA]</scope>
    <source>
        <strain evidence="11">BMOC 18-1129-001#AD2665</strain>
        <tissue evidence="11">Entire mites</tissue>
    </source>
</reference>
<name>A0ABQ7S933_9ACAR</name>
<comment type="pathway">
    <text evidence="1 9">Purine metabolism; AMP biosynthesis via salvage pathway; AMP from adenosine: step 1/1.</text>
</comment>
<comment type="function">
    <text evidence="9">ATP dependent phosphorylation of adenosine and other related nucleoside analogs to monophosphate derivatives.</text>
</comment>
<keyword evidence="6 9" id="KW-0547">Nucleotide-binding</keyword>
<dbReference type="PROSITE" id="PS00584">
    <property type="entry name" value="PFKB_KINASES_2"/>
    <property type="match status" value="1"/>
</dbReference>